<sequence length="473" mass="49070">MRPGLRLTERYRLMERLDDGDAMEVWRAWDEVLSRSVAVKLPDPSRAAGDRGRAFHELAGRAAGVRHAGFAAIYDCDQTRDAAGRVTPYLVTEYLEGETLAARIDRAPLPTAEALEICARVATALAVAHRDGVPHGDLTPRRIFLTPGGVKIVDVGIGAVLRASADRRADRGAGHGPQAPARTDGPAPATPSDLLAADRADDVLAFGALLTACLNAGATAARVPDEVTVLAYECRASDPLQRPSMSRVADVLARMAAPSATARSETNLASLYAGDASAPSEPEQGPGPPQDDRRTEHLPAPPPAEDAPPGRRPALIAAAVAAAAVITAAVLVAVNRPPPASREAAAPQQPPAATAPSAAPTEPTAPVPEPTETASSGPTAAGRGVDTSTLGVLGRLQPLVDSGRASGRIRDDVALDLTNLISNLRTEVTAGRAVDVGARVAELRRKIDTRLRERALTADAAAELTGVLDQHGG</sequence>
<keyword evidence="4" id="KW-0547">Nucleotide-binding</keyword>
<dbReference type="SMART" id="SM00220">
    <property type="entry name" value="S_TKc"/>
    <property type="match status" value="1"/>
</dbReference>
<keyword evidence="3" id="KW-0808">Transferase</keyword>
<evidence type="ECO:0000256" key="6">
    <source>
        <dbReference type="ARBA" id="ARBA00022840"/>
    </source>
</evidence>
<keyword evidence="6" id="KW-0067">ATP-binding</keyword>
<evidence type="ECO:0000256" key="7">
    <source>
        <dbReference type="SAM" id="MobiDB-lite"/>
    </source>
</evidence>
<keyword evidence="5" id="KW-0418">Kinase</keyword>
<dbReference type="Gene3D" id="3.30.200.20">
    <property type="entry name" value="Phosphorylase Kinase, domain 1"/>
    <property type="match status" value="1"/>
</dbReference>
<evidence type="ECO:0000256" key="5">
    <source>
        <dbReference type="ARBA" id="ARBA00022777"/>
    </source>
</evidence>
<dbReference type="EC" id="2.7.11.1" evidence="1"/>
<evidence type="ECO:0000256" key="3">
    <source>
        <dbReference type="ARBA" id="ARBA00022679"/>
    </source>
</evidence>
<dbReference type="RefSeq" id="WP_345016972.1">
    <property type="nucleotide sequence ID" value="NZ_BAABDO010000004.1"/>
</dbReference>
<dbReference type="Pfam" id="PF00069">
    <property type="entry name" value="Pkinase"/>
    <property type="match status" value="1"/>
</dbReference>
<proteinExistence type="predicted"/>
<dbReference type="Gene3D" id="1.10.510.10">
    <property type="entry name" value="Transferase(Phosphotransferase) domain 1"/>
    <property type="match status" value="1"/>
</dbReference>
<feature type="compositionally biased region" description="Low complexity" evidence="7">
    <location>
        <begin position="341"/>
        <end position="362"/>
    </location>
</feature>
<keyword evidence="10" id="KW-1185">Reference proteome</keyword>
<dbReference type="PROSITE" id="PS50011">
    <property type="entry name" value="PROTEIN_KINASE_DOM"/>
    <property type="match status" value="1"/>
</dbReference>
<organism evidence="9 10">
    <name type="scientific">Actinomadura keratinilytica</name>
    <dbReference type="NCBI Taxonomy" id="547461"/>
    <lineage>
        <taxon>Bacteria</taxon>
        <taxon>Bacillati</taxon>
        <taxon>Actinomycetota</taxon>
        <taxon>Actinomycetes</taxon>
        <taxon>Streptosporangiales</taxon>
        <taxon>Thermomonosporaceae</taxon>
        <taxon>Actinomadura</taxon>
    </lineage>
</organism>
<feature type="domain" description="Protein kinase" evidence="8">
    <location>
        <begin position="11"/>
        <end position="273"/>
    </location>
</feature>
<evidence type="ECO:0000313" key="10">
    <source>
        <dbReference type="Proteomes" id="UP001500266"/>
    </source>
</evidence>
<evidence type="ECO:0000256" key="4">
    <source>
        <dbReference type="ARBA" id="ARBA00022741"/>
    </source>
</evidence>
<accession>A0ABP7Y144</accession>
<gene>
    <name evidence="9" type="ORF">GCM10022416_05160</name>
</gene>
<dbReference type="InterPro" id="IPR000719">
    <property type="entry name" value="Prot_kinase_dom"/>
</dbReference>
<dbReference type="PANTHER" id="PTHR43289:SF6">
    <property type="entry name" value="SERINE_THREONINE-PROTEIN KINASE NEKL-3"/>
    <property type="match status" value="1"/>
</dbReference>
<dbReference type="InterPro" id="IPR011009">
    <property type="entry name" value="Kinase-like_dom_sf"/>
</dbReference>
<reference evidence="10" key="1">
    <citation type="journal article" date="2019" name="Int. J. Syst. Evol. Microbiol.">
        <title>The Global Catalogue of Microorganisms (GCM) 10K type strain sequencing project: providing services to taxonomists for standard genome sequencing and annotation.</title>
        <authorList>
            <consortium name="The Broad Institute Genomics Platform"/>
            <consortium name="The Broad Institute Genome Sequencing Center for Infectious Disease"/>
            <person name="Wu L."/>
            <person name="Ma J."/>
        </authorList>
    </citation>
    <scope>NUCLEOTIDE SEQUENCE [LARGE SCALE GENOMIC DNA]</scope>
    <source>
        <strain evidence="10">JCM 17316</strain>
    </source>
</reference>
<evidence type="ECO:0000313" key="9">
    <source>
        <dbReference type="EMBL" id="GAA4128988.1"/>
    </source>
</evidence>
<dbReference type="PANTHER" id="PTHR43289">
    <property type="entry name" value="MITOGEN-ACTIVATED PROTEIN KINASE KINASE KINASE 20-RELATED"/>
    <property type="match status" value="1"/>
</dbReference>
<dbReference type="EMBL" id="BAABDO010000004">
    <property type="protein sequence ID" value="GAA4128988.1"/>
    <property type="molecule type" value="Genomic_DNA"/>
</dbReference>
<feature type="region of interest" description="Disordered" evidence="7">
    <location>
        <begin position="340"/>
        <end position="389"/>
    </location>
</feature>
<feature type="region of interest" description="Disordered" evidence="7">
    <location>
        <begin position="168"/>
        <end position="193"/>
    </location>
</feature>
<dbReference type="SUPFAM" id="SSF56112">
    <property type="entry name" value="Protein kinase-like (PK-like)"/>
    <property type="match status" value="1"/>
</dbReference>
<feature type="region of interest" description="Disordered" evidence="7">
    <location>
        <begin position="275"/>
        <end position="311"/>
    </location>
</feature>
<keyword evidence="2" id="KW-0723">Serine/threonine-protein kinase</keyword>
<evidence type="ECO:0000259" key="8">
    <source>
        <dbReference type="PROSITE" id="PS50011"/>
    </source>
</evidence>
<evidence type="ECO:0000256" key="1">
    <source>
        <dbReference type="ARBA" id="ARBA00012513"/>
    </source>
</evidence>
<evidence type="ECO:0000256" key="2">
    <source>
        <dbReference type="ARBA" id="ARBA00022527"/>
    </source>
</evidence>
<comment type="caution">
    <text evidence="9">The sequence shown here is derived from an EMBL/GenBank/DDBJ whole genome shotgun (WGS) entry which is preliminary data.</text>
</comment>
<name>A0ABP7Y144_9ACTN</name>
<dbReference type="Proteomes" id="UP001500266">
    <property type="component" value="Unassembled WGS sequence"/>
</dbReference>
<protein>
    <recommendedName>
        <fullName evidence="1">non-specific serine/threonine protein kinase</fullName>
        <ecNumber evidence="1">2.7.11.1</ecNumber>
    </recommendedName>
</protein>